<dbReference type="Gene3D" id="3.40.1190.20">
    <property type="match status" value="1"/>
</dbReference>
<dbReference type="SUPFAM" id="SSF53613">
    <property type="entry name" value="Ribokinase-like"/>
    <property type="match status" value="1"/>
</dbReference>
<dbReference type="PANTHER" id="PTHR43320:SF2">
    <property type="entry name" value="2-DEHYDRO-3-DEOXYGLUCONOKINASE_2-DEHYDRO-3-DEOXYGALACTONOKINASE"/>
    <property type="match status" value="1"/>
</dbReference>
<gene>
    <name evidence="5" type="ORF">NVS32_03420</name>
</gene>
<reference evidence="5 6" key="1">
    <citation type="submission" date="2022-08" db="EMBL/GenBank/DDBJ databases">
        <title>Tractidigestivibacter montrealensis type strain KD21.</title>
        <authorList>
            <person name="Diop K."/>
            <person name="Richard C."/>
            <person name="Routy B."/>
        </authorList>
    </citation>
    <scope>NUCLEOTIDE SEQUENCE [LARGE SCALE GENOMIC DNA]</scope>
    <source>
        <strain evidence="5 6">KD21</strain>
    </source>
</reference>
<feature type="domain" description="Carbohydrate kinase PfkB" evidence="4">
    <location>
        <begin position="3"/>
        <end position="206"/>
    </location>
</feature>
<dbReference type="InterPro" id="IPR011611">
    <property type="entry name" value="PfkB_dom"/>
</dbReference>
<dbReference type="InterPro" id="IPR052700">
    <property type="entry name" value="Carb_kinase_PfkB-like"/>
</dbReference>
<evidence type="ECO:0000313" key="5">
    <source>
        <dbReference type="EMBL" id="MCR9035996.1"/>
    </source>
</evidence>
<proteinExistence type="inferred from homology"/>
<dbReference type="Pfam" id="PF00294">
    <property type="entry name" value="PfkB"/>
    <property type="match status" value="1"/>
</dbReference>
<protein>
    <submittedName>
        <fullName evidence="5">Sugar kinase</fullName>
    </submittedName>
</protein>
<evidence type="ECO:0000313" key="6">
    <source>
        <dbReference type="Proteomes" id="UP001204320"/>
    </source>
</evidence>
<dbReference type="CDD" id="cd01166">
    <property type="entry name" value="KdgK"/>
    <property type="match status" value="1"/>
</dbReference>
<keyword evidence="6" id="KW-1185">Reference proteome</keyword>
<evidence type="ECO:0000259" key="4">
    <source>
        <dbReference type="Pfam" id="PF00294"/>
    </source>
</evidence>
<evidence type="ECO:0000256" key="2">
    <source>
        <dbReference type="ARBA" id="ARBA00022679"/>
    </source>
</evidence>
<comment type="caution">
    <text evidence="5">The sequence shown here is derived from an EMBL/GenBank/DDBJ whole genome shotgun (WGS) entry which is preliminary data.</text>
</comment>
<accession>A0ABT1Z703</accession>
<dbReference type="PANTHER" id="PTHR43320">
    <property type="entry name" value="SUGAR KINASE"/>
    <property type="match status" value="1"/>
</dbReference>
<comment type="similarity">
    <text evidence="1">Belongs to the carbohydrate kinase PfkB family.</text>
</comment>
<keyword evidence="2" id="KW-0808">Transferase</keyword>
<name>A0ABT1Z703_9ACTN</name>
<dbReference type="EMBL" id="JANSKA010000002">
    <property type="protein sequence ID" value="MCR9035996.1"/>
    <property type="molecule type" value="Genomic_DNA"/>
</dbReference>
<sequence>MNILCFGEPLIRLATTGYERLEDAHNLEVTYGGGETVVAASLASQGENVAFASKVSANRLGTNSLMMLARCGVDTSRVLRSNERMGLYYSERGRSIRPSIVTYDRSGTAMAMASHTDFDWDRMLNGVDLFFFSGVTPAISEEMYMACKEGLYACRGRGIHVVCDLNYRSTMLEPSVALERMHQLLLNIDELIASEDDILSITSASISRGETFDYCHTKLKGLFLDYPLREACFVVRQSDRYDFGSFRGALLTRDGEYLSKTQRAAITDLSSSGSIFAASMVHAQCCKWDPQFCIDYATMASAYKATVAGDLCFATETELASLLADTAQPSIRQ</sequence>
<organism evidence="5 6">
    <name type="scientific">Tractidigestivibacter montrealensis</name>
    <dbReference type="NCBI Taxonomy" id="2972466"/>
    <lineage>
        <taxon>Bacteria</taxon>
        <taxon>Bacillati</taxon>
        <taxon>Actinomycetota</taxon>
        <taxon>Coriobacteriia</taxon>
        <taxon>Coriobacteriales</taxon>
        <taxon>Atopobiaceae</taxon>
        <taxon>Tractidigestivibacter</taxon>
    </lineage>
</organism>
<dbReference type="Proteomes" id="UP001204320">
    <property type="component" value="Unassembled WGS sequence"/>
</dbReference>
<dbReference type="InterPro" id="IPR029056">
    <property type="entry name" value="Ribokinase-like"/>
</dbReference>
<keyword evidence="3 5" id="KW-0418">Kinase</keyword>
<dbReference type="GO" id="GO:0016301">
    <property type="term" value="F:kinase activity"/>
    <property type="evidence" value="ECO:0007669"/>
    <property type="project" value="UniProtKB-KW"/>
</dbReference>
<evidence type="ECO:0000256" key="1">
    <source>
        <dbReference type="ARBA" id="ARBA00010688"/>
    </source>
</evidence>
<evidence type="ECO:0000256" key="3">
    <source>
        <dbReference type="ARBA" id="ARBA00022777"/>
    </source>
</evidence>
<dbReference type="RefSeq" id="WP_258498680.1">
    <property type="nucleotide sequence ID" value="NZ_JANSKA010000002.1"/>
</dbReference>